<protein>
    <submittedName>
        <fullName evidence="1">Uncharacterized protein</fullName>
    </submittedName>
</protein>
<comment type="caution">
    <text evidence="1">The sequence shown here is derived from an EMBL/GenBank/DDBJ whole genome shotgun (WGS) entry which is preliminary data.</text>
</comment>
<dbReference type="Proteomes" id="UP000289821">
    <property type="component" value="Unassembled WGS sequence"/>
</dbReference>
<gene>
    <name evidence="1" type="ORF">DSM04_101559</name>
</gene>
<name>A0A4Q0P179_9FLAO</name>
<accession>A0A4Q0P179</accession>
<evidence type="ECO:0000313" key="1">
    <source>
        <dbReference type="EMBL" id="RXG18366.1"/>
    </source>
</evidence>
<sequence length="98" mass="11168">MEQSKAKMLVAILFQMRKVSNLTNSTLTIQGVDSELNRLMGEVLSSEEELDFSGKLVPLQKYVTTTRQNLKVFEELNTLLLQLQMLLQQFGTNLNPHV</sequence>
<dbReference type="OrthoDB" id="1452111at2"/>
<reference evidence="1 2" key="1">
    <citation type="submission" date="2018-07" db="EMBL/GenBank/DDBJ databases">
        <title>Leeuwenhoekiella genomics.</title>
        <authorList>
            <person name="Tahon G."/>
            <person name="Willems A."/>
        </authorList>
    </citation>
    <scope>NUCLEOTIDE SEQUENCE [LARGE SCALE GENOMIC DNA]</scope>
    <source>
        <strain evidence="1 2">R-50232</strain>
    </source>
</reference>
<dbReference type="AlphaFoldDB" id="A0A4Q0P179"/>
<keyword evidence="2" id="KW-1185">Reference proteome</keyword>
<dbReference type="RefSeq" id="WP_128759919.1">
    <property type="nucleotide sequence ID" value="NZ_QOVI01000001.1"/>
</dbReference>
<evidence type="ECO:0000313" key="2">
    <source>
        <dbReference type="Proteomes" id="UP000289821"/>
    </source>
</evidence>
<dbReference type="EMBL" id="QOVI01000001">
    <property type="protein sequence ID" value="RXG18366.1"/>
    <property type="molecule type" value="Genomic_DNA"/>
</dbReference>
<proteinExistence type="predicted"/>
<organism evidence="1 2">
    <name type="scientific">Leeuwenhoekiella aestuarii</name>
    <dbReference type="NCBI Taxonomy" id="2249426"/>
    <lineage>
        <taxon>Bacteria</taxon>
        <taxon>Pseudomonadati</taxon>
        <taxon>Bacteroidota</taxon>
        <taxon>Flavobacteriia</taxon>
        <taxon>Flavobacteriales</taxon>
        <taxon>Flavobacteriaceae</taxon>
        <taxon>Leeuwenhoekiella</taxon>
    </lineage>
</organism>